<evidence type="ECO:0000256" key="2">
    <source>
        <dbReference type="ARBA" id="ARBA00023136"/>
    </source>
</evidence>
<reference evidence="6 7" key="1">
    <citation type="submission" date="2023-03" db="EMBL/GenBank/DDBJ databases">
        <title>Bacillus Genome Sequencing.</title>
        <authorList>
            <person name="Dunlap C."/>
        </authorList>
    </citation>
    <scope>NUCLEOTIDE SEQUENCE [LARGE SCALE GENOMIC DNA]</scope>
    <source>
        <strain evidence="6 7">BD-525</strain>
    </source>
</reference>
<dbReference type="SUPFAM" id="SSF56601">
    <property type="entry name" value="beta-lactamase/transpeptidase-like"/>
    <property type="match status" value="1"/>
</dbReference>
<evidence type="ECO:0000256" key="3">
    <source>
        <dbReference type="SAM" id="MobiDB-lite"/>
    </source>
</evidence>
<gene>
    <name evidence="6" type="ORF">P4H66_00905</name>
</gene>
<keyword evidence="4" id="KW-0812">Transmembrane</keyword>
<dbReference type="PANTHER" id="PTHR46825:SF11">
    <property type="entry name" value="PENICILLIN-BINDING PROTEIN 4"/>
    <property type="match status" value="1"/>
</dbReference>
<evidence type="ECO:0000313" key="7">
    <source>
        <dbReference type="Proteomes" id="UP001344632"/>
    </source>
</evidence>
<dbReference type="PANTHER" id="PTHR46825">
    <property type="entry name" value="D-ALANYL-D-ALANINE-CARBOXYPEPTIDASE/ENDOPEPTIDASE AMPH"/>
    <property type="match status" value="1"/>
</dbReference>
<protein>
    <submittedName>
        <fullName evidence="6">Serine hydrolase</fullName>
    </submittedName>
</protein>
<dbReference type="GO" id="GO:0016787">
    <property type="term" value="F:hydrolase activity"/>
    <property type="evidence" value="ECO:0007669"/>
    <property type="project" value="UniProtKB-KW"/>
</dbReference>
<evidence type="ECO:0000256" key="4">
    <source>
        <dbReference type="SAM" id="Phobius"/>
    </source>
</evidence>
<dbReference type="Gene3D" id="3.40.710.10">
    <property type="entry name" value="DD-peptidase/beta-lactamase superfamily"/>
    <property type="match status" value="1"/>
</dbReference>
<dbReference type="InterPro" id="IPR012338">
    <property type="entry name" value="Beta-lactam/transpept-like"/>
</dbReference>
<dbReference type="PROSITE" id="PS51257">
    <property type="entry name" value="PROKAR_LIPOPROTEIN"/>
    <property type="match status" value="1"/>
</dbReference>
<organism evidence="6 7">
    <name type="scientific">Paenibacillus dokdonensis</name>
    <dbReference type="NCBI Taxonomy" id="2567944"/>
    <lineage>
        <taxon>Bacteria</taxon>
        <taxon>Bacillati</taxon>
        <taxon>Bacillota</taxon>
        <taxon>Bacilli</taxon>
        <taxon>Bacillales</taxon>
        <taxon>Paenibacillaceae</taxon>
        <taxon>Paenibacillus</taxon>
    </lineage>
</organism>
<dbReference type="Pfam" id="PF00144">
    <property type="entry name" value="Beta-lactamase"/>
    <property type="match status" value="1"/>
</dbReference>
<keyword evidence="4" id="KW-1133">Transmembrane helix</keyword>
<comment type="subcellular location">
    <subcellularLocation>
        <location evidence="1">Membrane</location>
    </subcellularLocation>
</comment>
<dbReference type="InterPro" id="IPR050491">
    <property type="entry name" value="AmpC-like"/>
</dbReference>
<sequence>MNCHERKLKKIWGICLPHYFKLMVILSLVFVVASCSDKNENTSLPQESLTTQNNNSEQNRLSQVSPAEQNDNMEQKLDQFMTNMKFSGSVMLVKDNKIQIAKGYGIANNLSKESNGPDTIYQIGSLTKAFTAAAILQLKDSGKLNIDDPVQTYKKDYPNDKVTLYQLLTHTSGIPDYTGFTDFITTMDIPVSVDGLVAEFMDKPLEFEPGSQFAYSNSGYVLLGAIIEKVSGESYGDYLKEHIFKPLGMERTGYLDKSNFSSDVAVGYRNIDDELVQADPIDVTVAYAAGGVYSTVEDLYKWIQGLETGKIISDASWEAMRTPILAKYAMGWGILDQKRTIYTHNGAINGFSSMIWRDMSQGTAVIILGNLEGASFESMIEVLQDLLSSEE</sequence>
<keyword evidence="6" id="KW-0378">Hydrolase</keyword>
<evidence type="ECO:0000259" key="5">
    <source>
        <dbReference type="Pfam" id="PF00144"/>
    </source>
</evidence>
<feature type="domain" description="Beta-lactamase-related" evidence="5">
    <location>
        <begin position="75"/>
        <end position="375"/>
    </location>
</feature>
<evidence type="ECO:0000313" key="6">
    <source>
        <dbReference type="EMBL" id="MEC0238430.1"/>
    </source>
</evidence>
<dbReference type="RefSeq" id="WP_326084992.1">
    <property type="nucleotide sequence ID" value="NZ_JARLKZ010000002.1"/>
</dbReference>
<evidence type="ECO:0000256" key="1">
    <source>
        <dbReference type="ARBA" id="ARBA00004370"/>
    </source>
</evidence>
<feature type="region of interest" description="Disordered" evidence="3">
    <location>
        <begin position="41"/>
        <end position="69"/>
    </location>
</feature>
<dbReference type="EMBL" id="JARLKZ010000002">
    <property type="protein sequence ID" value="MEC0238430.1"/>
    <property type="molecule type" value="Genomic_DNA"/>
</dbReference>
<accession>A0ABU6GFB4</accession>
<comment type="caution">
    <text evidence="6">The sequence shown here is derived from an EMBL/GenBank/DDBJ whole genome shotgun (WGS) entry which is preliminary data.</text>
</comment>
<name>A0ABU6GFB4_9BACL</name>
<proteinExistence type="predicted"/>
<keyword evidence="2 4" id="KW-0472">Membrane</keyword>
<keyword evidence="7" id="KW-1185">Reference proteome</keyword>
<feature type="transmembrane region" description="Helical" evidence="4">
    <location>
        <begin position="12"/>
        <end position="33"/>
    </location>
</feature>
<dbReference type="Proteomes" id="UP001344632">
    <property type="component" value="Unassembled WGS sequence"/>
</dbReference>
<dbReference type="InterPro" id="IPR001466">
    <property type="entry name" value="Beta-lactam-related"/>
</dbReference>